<dbReference type="SUPFAM" id="SSF46689">
    <property type="entry name" value="Homeodomain-like"/>
    <property type="match status" value="2"/>
</dbReference>
<dbReference type="PROSITE" id="PS01124">
    <property type="entry name" value="HTH_ARAC_FAMILY_2"/>
    <property type="match status" value="1"/>
</dbReference>
<dbReference type="InterPro" id="IPR018060">
    <property type="entry name" value="HTH_AraC"/>
</dbReference>
<feature type="domain" description="HTH araC/xylS-type" evidence="4">
    <location>
        <begin position="256"/>
        <end position="355"/>
    </location>
</feature>
<proteinExistence type="predicted"/>
<evidence type="ECO:0000313" key="6">
    <source>
        <dbReference type="Proteomes" id="UP000221980"/>
    </source>
</evidence>
<keyword evidence="2" id="KW-0238">DNA-binding</keyword>
<sequence length="356" mass="40512">MTGSSWPHGYSESKSAESRYADSKCSDPKYAVSKIESHLNSPKHLLFSSNDLDEVKSMVGRVMQPHQLKILGHSQKLNARMHYIPLGDLSISRLRYSANVEINPGELDNFFLVQMPLTGCACIESGEQHLDSTPNIASVLSPNQQTSMRWSTDNDQFMVRISRSLLERTLVGQLGHPLDQPLIFELGFEWQRCQAWRCLMPYLLECTTQVPDILQHKLITSQIEQLLSVTLLSTHQHNYSESSANRRCTIRPRHVRKVQEYLQAHAHEPITVEQLAQIAGVSLRSLYAGFKEFLDISPMQYLRNLRMEHVRTELLAGEASSVTGIALRWGFAHMGRFSAEYKARYGETPSESLKRE</sequence>
<accession>A0A2D0JWH9</accession>
<keyword evidence="6" id="KW-1185">Reference proteome</keyword>
<evidence type="ECO:0000256" key="2">
    <source>
        <dbReference type="ARBA" id="ARBA00023125"/>
    </source>
</evidence>
<gene>
    <name evidence="5" type="ORF">Xmir_00080</name>
</gene>
<dbReference type="EMBL" id="NITZ01000001">
    <property type="protein sequence ID" value="PHM50678.1"/>
    <property type="molecule type" value="Genomic_DNA"/>
</dbReference>
<evidence type="ECO:0000256" key="3">
    <source>
        <dbReference type="ARBA" id="ARBA00023163"/>
    </source>
</evidence>
<keyword evidence="1" id="KW-0805">Transcription regulation</keyword>
<protein>
    <submittedName>
        <fullName evidence="5">AraC family transcription regulator</fullName>
    </submittedName>
</protein>
<dbReference type="GO" id="GO:0003700">
    <property type="term" value="F:DNA-binding transcription factor activity"/>
    <property type="evidence" value="ECO:0007669"/>
    <property type="project" value="InterPro"/>
</dbReference>
<dbReference type="GO" id="GO:0043565">
    <property type="term" value="F:sequence-specific DNA binding"/>
    <property type="evidence" value="ECO:0007669"/>
    <property type="project" value="InterPro"/>
</dbReference>
<dbReference type="Gene3D" id="1.10.10.60">
    <property type="entry name" value="Homeodomain-like"/>
    <property type="match status" value="1"/>
</dbReference>
<dbReference type="Proteomes" id="UP000221980">
    <property type="component" value="Unassembled WGS sequence"/>
</dbReference>
<dbReference type="Pfam" id="PF14525">
    <property type="entry name" value="AraC_binding_2"/>
    <property type="match status" value="1"/>
</dbReference>
<dbReference type="InterPro" id="IPR050204">
    <property type="entry name" value="AraC_XylS_family_regulators"/>
</dbReference>
<keyword evidence="3" id="KW-0804">Transcription</keyword>
<dbReference type="AlphaFoldDB" id="A0A2D0JWH9"/>
<dbReference type="PANTHER" id="PTHR46796">
    <property type="entry name" value="HTH-TYPE TRANSCRIPTIONAL ACTIVATOR RHAS-RELATED"/>
    <property type="match status" value="1"/>
</dbReference>
<reference evidence="5 6" key="1">
    <citation type="journal article" date="2017" name="Nat. Microbiol.">
        <title>Natural product diversity associated with the nematode symbionts Photorhabdus and Xenorhabdus.</title>
        <authorList>
            <person name="Tobias N.J."/>
            <person name="Wolff H."/>
            <person name="Djahanschiri B."/>
            <person name="Grundmann F."/>
            <person name="Kronenwerth M."/>
            <person name="Shi Y.M."/>
            <person name="Simonyi S."/>
            <person name="Grun P."/>
            <person name="Shapiro-Ilan D."/>
            <person name="Pidot S.J."/>
            <person name="Stinear T.P."/>
            <person name="Ebersberger I."/>
            <person name="Bode H.B."/>
        </authorList>
    </citation>
    <scope>NUCLEOTIDE SEQUENCE [LARGE SCALE GENOMIC DNA]</scope>
    <source>
        <strain evidence="5 6">DSM 17902</strain>
    </source>
</reference>
<dbReference type="InterPro" id="IPR018062">
    <property type="entry name" value="HTH_AraC-typ_CS"/>
</dbReference>
<dbReference type="InterPro" id="IPR009057">
    <property type="entry name" value="Homeodomain-like_sf"/>
</dbReference>
<dbReference type="SMART" id="SM00342">
    <property type="entry name" value="HTH_ARAC"/>
    <property type="match status" value="1"/>
</dbReference>
<evidence type="ECO:0000256" key="1">
    <source>
        <dbReference type="ARBA" id="ARBA00023015"/>
    </source>
</evidence>
<organism evidence="5 6">
    <name type="scientific">Xenorhabdus miraniensis</name>
    <dbReference type="NCBI Taxonomy" id="351674"/>
    <lineage>
        <taxon>Bacteria</taxon>
        <taxon>Pseudomonadati</taxon>
        <taxon>Pseudomonadota</taxon>
        <taxon>Gammaproteobacteria</taxon>
        <taxon>Enterobacterales</taxon>
        <taxon>Morganellaceae</taxon>
        <taxon>Xenorhabdus</taxon>
    </lineage>
</organism>
<dbReference type="InterPro" id="IPR035418">
    <property type="entry name" value="AraC-bd_2"/>
</dbReference>
<evidence type="ECO:0000259" key="4">
    <source>
        <dbReference type="PROSITE" id="PS01124"/>
    </source>
</evidence>
<dbReference type="OrthoDB" id="6003540at2"/>
<dbReference type="Pfam" id="PF12833">
    <property type="entry name" value="HTH_18"/>
    <property type="match status" value="1"/>
</dbReference>
<evidence type="ECO:0000313" key="5">
    <source>
        <dbReference type="EMBL" id="PHM50678.1"/>
    </source>
</evidence>
<comment type="caution">
    <text evidence="5">The sequence shown here is derived from an EMBL/GenBank/DDBJ whole genome shotgun (WGS) entry which is preliminary data.</text>
</comment>
<name>A0A2D0JWH9_9GAMM</name>
<dbReference type="PROSITE" id="PS00041">
    <property type="entry name" value="HTH_ARAC_FAMILY_1"/>
    <property type="match status" value="1"/>
</dbReference>